<dbReference type="Proteomes" id="UP000267096">
    <property type="component" value="Unassembled WGS sequence"/>
</dbReference>
<feature type="region of interest" description="Disordered" evidence="1">
    <location>
        <begin position="1"/>
        <end position="46"/>
    </location>
</feature>
<evidence type="ECO:0000313" key="4">
    <source>
        <dbReference type="WBParaSite" id="ASIM_0001728201-mRNA-1"/>
    </source>
</evidence>
<dbReference type="AlphaFoldDB" id="A0A0M3K8J1"/>
<gene>
    <name evidence="2" type="ORF">ASIM_LOCUS16688</name>
</gene>
<reference evidence="2 3" key="2">
    <citation type="submission" date="2018-11" db="EMBL/GenBank/DDBJ databases">
        <authorList>
            <consortium name="Pathogen Informatics"/>
        </authorList>
    </citation>
    <scope>NUCLEOTIDE SEQUENCE [LARGE SCALE GENOMIC DNA]</scope>
</reference>
<dbReference type="WBParaSite" id="ASIM_0001728201-mRNA-1">
    <property type="protein sequence ID" value="ASIM_0001728201-mRNA-1"/>
    <property type="gene ID" value="ASIM_0001728201"/>
</dbReference>
<dbReference type="EMBL" id="UYRR01033322">
    <property type="protein sequence ID" value="VDK58468.1"/>
    <property type="molecule type" value="Genomic_DNA"/>
</dbReference>
<reference evidence="4" key="1">
    <citation type="submission" date="2017-02" db="UniProtKB">
        <authorList>
            <consortium name="WormBaseParasite"/>
        </authorList>
    </citation>
    <scope>IDENTIFICATION</scope>
</reference>
<protein>
    <submittedName>
        <fullName evidence="4">MIT domain-containing protein</fullName>
    </submittedName>
</protein>
<accession>A0A0M3K8J1</accession>
<proteinExistence type="predicted"/>
<name>A0A0M3K8J1_ANISI</name>
<evidence type="ECO:0000313" key="3">
    <source>
        <dbReference type="Proteomes" id="UP000267096"/>
    </source>
</evidence>
<evidence type="ECO:0000256" key="1">
    <source>
        <dbReference type="SAM" id="MobiDB-lite"/>
    </source>
</evidence>
<organism evidence="4">
    <name type="scientific">Anisakis simplex</name>
    <name type="common">Herring worm</name>
    <dbReference type="NCBI Taxonomy" id="6269"/>
    <lineage>
        <taxon>Eukaryota</taxon>
        <taxon>Metazoa</taxon>
        <taxon>Ecdysozoa</taxon>
        <taxon>Nematoda</taxon>
        <taxon>Chromadorea</taxon>
        <taxon>Rhabditida</taxon>
        <taxon>Spirurina</taxon>
        <taxon>Ascaridomorpha</taxon>
        <taxon>Ascaridoidea</taxon>
        <taxon>Anisakidae</taxon>
        <taxon>Anisakis</taxon>
        <taxon>Anisakis simplex complex</taxon>
    </lineage>
</organism>
<evidence type="ECO:0000313" key="2">
    <source>
        <dbReference type="EMBL" id="VDK58468.1"/>
    </source>
</evidence>
<feature type="compositionally biased region" description="Polar residues" evidence="1">
    <location>
        <begin position="34"/>
        <end position="45"/>
    </location>
</feature>
<keyword evidence="3" id="KW-1185">Reference proteome</keyword>
<sequence>MAGNQESNVRKQQETAPTQEKSPVDQISPEKVPNMNTESIDSTKQLLEVQRGTGNVADTALDLIAQLLSERLKMVETHREEYLEAVNSYVALANASLTSNK</sequence>